<dbReference type="Proteomes" id="UP000290540">
    <property type="component" value="Unassembled WGS sequence"/>
</dbReference>
<evidence type="ECO:0000313" key="2">
    <source>
        <dbReference type="Proteomes" id="UP000290540"/>
    </source>
</evidence>
<evidence type="ECO:0000313" key="1">
    <source>
        <dbReference type="EMBL" id="RYC78328.1"/>
    </source>
</evidence>
<gene>
    <name evidence="1" type="ORF">BFJ63_vAg18797</name>
</gene>
<reference evidence="1 2" key="1">
    <citation type="submission" date="2016-12" db="EMBL/GenBank/DDBJ databases">
        <title>Draft genome sequence of Fusarium oxysporum causing rot on Narcissus.</title>
        <authorList>
            <person name="Armitage A.D."/>
            <person name="Taylor A."/>
            <person name="Clarkson J.P."/>
            <person name="Harrison R.J."/>
            <person name="Jackson A.C."/>
        </authorList>
    </citation>
    <scope>NUCLEOTIDE SEQUENCE [LARGE SCALE GENOMIC DNA]</scope>
    <source>
        <strain evidence="1 2">N139</strain>
    </source>
</reference>
<protein>
    <submittedName>
        <fullName evidence="1">Uncharacterized protein</fullName>
    </submittedName>
</protein>
<dbReference type="EMBL" id="MQTW01001233">
    <property type="protein sequence ID" value="RYC78328.1"/>
    <property type="molecule type" value="Genomic_DNA"/>
</dbReference>
<comment type="caution">
    <text evidence="1">The sequence shown here is derived from an EMBL/GenBank/DDBJ whole genome shotgun (WGS) entry which is preliminary data.</text>
</comment>
<organism evidence="1 2">
    <name type="scientific">Fusarium oxysporum f. sp. narcissi</name>
    <dbReference type="NCBI Taxonomy" id="451672"/>
    <lineage>
        <taxon>Eukaryota</taxon>
        <taxon>Fungi</taxon>
        <taxon>Dikarya</taxon>
        <taxon>Ascomycota</taxon>
        <taxon>Pezizomycotina</taxon>
        <taxon>Sordariomycetes</taxon>
        <taxon>Hypocreomycetidae</taxon>
        <taxon>Hypocreales</taxon>
        <taxon>Nectriaceae</taxon>
        <taxon>Fusarium</taxon>
        <taxon>Fusarium oxysporum species complex</taxon>
    </lineage>
</organism>
<name>A0A4Q2V153_FUSOX</name>
<accession>A0A4Q2V153</accession>
<proteinExistence type="predicted"/>
<dbReference type="AlphaFoldDB" id="A0A4Q2V153"/>
<sequence>MANNESDIAQLDEATISLVNIVEAYSATTKGIEAQEYTQTINGGEPRRHRED</sequence>